<dbReference type="Gene3D" id="3.50.50.60">
    <property type="entry name" value="FAD/NAD(P)-binding domain"/>
    <property type="match status" value="2"/>
</dbReference>
<dbReference type="PRINTS" id="PR00420">
    <property type="entry name" value="RNGMNOXGNASE"/>
</dbReference>
<evidence type="ECO:0000256" key="2">
    <source>
        <dbReference type="ARBA" id="ARBA00004749"/>
    </source>
</evidence>
<keyword evidence="6" id="KW-0560">Oxidoreductase</keyword>
<dbReference type="Proteomes" id="UP000636453">
    <property type="component" value="Unassembled WGS sequence"/>
</dbReference>
<comment type="caution">
    <text evidence="9">The sequence shown here is derived from an EMBL/GenBank/DDBJ whole genome shotgun (WGS) entry which is preliminary data.</text>
</comment>
<dbReference type="GO" id="GO:0071949">
    <property type="term" value="F:FAD binding"/>
    <property type="evidence" value="ECO:0007669"/>
    <property type="project" value="InterPro"/>
</dbReference>
<organism evidence="9 10">
    <name type="scientific">Vulcaniibacterium thermophilum</name>
    <dbReference type="NCBI Taxonomy" id="1169913"/>
    <lineage>
        <taxon>Bacteria</taxon>
        <taxon>Pseudomonadati</taxon>
        <taxon>Pseudomonadota</taxon>
        <taxon>Gammaproteobacteria</taxon>
        <taxon>Lysobacterales</taxon>
        <taxon>Lysobacteraceae</taxon>
        <taxon>Vulcaniibacterium</taxon>
    </lineage>
</organism>
<dbReference type="AlphaFoldDB" id="A0A918YVA0"/>
<dbReference type="PANTHER" id="PTHR43876:SF8">
    <property type="entry name" value="2-OCTAPRENYL-6-METHOXYPHENOL HYDROXYLASE"/>
    <property type="match status" value="1"/>
</dbReference>
<dbReference type="InterPro" id="IPR051205">
    <property type="entry name" value="UbiH/COQ6_monooxygenase"/>
</dbReference>
<protein>
    <submittedName>
        <fullName evidence="9">2-octaprenyl-3-methyl-6-methoxy-1,4-benzoquinol hydroxylase</fullName>
    </submittedName>
</protein>
<proteinExistence type="inferred from homology"/>
<keyword evidence="10" id="KW-1185">Reference proteome</keyword>
<evidence type="ECO:0000259" key="8">
    <source>
        <dbReference type="Pfam" id="PF01494"/>
    </source>
</evidence>
<dbReference type="GO" id="GO:0008681">
    <property type="term" value="F:2-octaprenyl-6-methoxyphenol hydroxylase activity"/>
    <property type="evidence" value="ECO:0007669"/>
    <property type="project" value="TreeGrafter"/>
</dbReference>
<dbReference type="InterPro" id="IPR036188">
    <property type="entry name" value="FAD/NAD-bd_sf"/>
</dbReference>
<dbReference type="NCBIfam" id="TIGR01988">
    <property type="entry name" value="Ubi-OHases"/>
    <property type="match status" value="1"/>
</dbReference>
<keyword evidence="4" id="KW-0285">Flavoprotein</keyword>
<evidence type="ECO:0000256" key="6">
    <source>
        <dbReference type="ARBA" id="ARBA00023002"/>
    </source>
</evidence>
<reference evidence="9" key="2">
    <citation type="submission" date="2020-09" db="EMBL/GenBank/DDBJ databases">
        <authorList>
            <person name="Sun Q."/>
            <person name="Kim S."/>
        </authorList>
    </citation>
    <scope>NUCLEOTIDE SEQUENCE</scope>
    <source>
        <strain evidence="9">KCTC 32020</strain>
    </source>
</reference>
<dbReference type="Pfam" id="PF01494">
    <property type="entry name" value="FAD_binding_3"/>
    <property type="match status" value="1"/>
</dbReference>
<name>A0A918YVA0_9GAMM</name>
<accession>A0A918YVA0</accession>
<dbReference type="InterPro" id="IPR002938">
    <property type="entry name" value="FAD-bd"/>
</dbReference>
<reference evidence="9" key="1">
    <citation type="journal article" date="2014" name="Int. J. Syst. Evol. Microbiol.">
        <title>Complete genome sequence of Corynebacterium casei LMG S-19264T (=DSM 44701T), isolated from a smear-ripened cheese.</title>
        <authorList>
            <consortium name="US DOE Joint Genome Institute (JGI-PGF)"/>
            <person name="Walter F."/>
            <person name="Albersmeier A."/>
            <person name="Kalinowski J."/>
            <person name="Ruckert C."/>
        </authorList>
    </citation>
    <scope>NUCLEOTIDE SEQUENCE</scope>
    <source>
        <strain evidence="9">KCTC 32020</strain>
    </source>
</reference>
<evidence type="ECO:0000313" key="9">
    <source>
        <dbReference type="EMBL" id="GHE24770.1"/>
    </source>
</evidence>
<dbReference type="PANTHER" id="PTHR43876">
    <property type="entry name" value="UBIQUINONE BIOSYNTHESIS MONOOXYGENASE COQ6, MITOCHONDRIAL"/>
    <property type="match status" value="1"/>
</dbReference>
<keyword evidence="5" id="KW-0274">FAD</keyword>
<comment type="pathway">
    <text evidence="2">Cofactor biosynthesis; ubiquinone biosynthesis.</text>
</comment>
<feature type="domain" description="FAD-binding" evidence="8">
    <location>
        <begin position="6"/>
        <end position="347"/>
    </location>
</feature>
<evidence type="ECO:0000313" key="10">
    <source>
        <dbReference type="Proteomes" id="UP000636453"/>
    </source>
</evidence>
<evidence type="ECO:0000256" key="5">
    <source>
        <dbReference type="ARBA" id="ARBA00022827"/>
    </source>
</evidence>
<evidence type="ECO:0000256" key="7">
    <source>
        <dbReference type="ARBA" id="ARBA00023033"/>
    </source>
</evidence>
<dbReference type="OrthoDB" id="9769565at2"/>
<keyword evidence="7" id="KW-0503">Monooxygenase</keyword>
<dbReference type="InterPro" id="IPR010971">
    <property type="entry name" value="UbiH/COQ6"/>
</dbReference>
<dbReference type="RefSeq" id="WP_146471689.1">
    <property type="nucleotide sequence ID" value="NZ_BNCF01000001.1"/>
</dbReference>
<comment type="similarity">
    <text evidence="3">Belongs to the UbiH/COQ6 family.</text>
</comment>
<evidence type="ECO:0000256" key="4">
    <source>
        <dbReference type="ARBA" id="ARBA00022630"/>
    </source>
</evidence>
<dbReference type="EMBL" id="BNCF01000001">
    <property type="protein sequence ID" value="GHE24770.1"/>
    <property type="molecule type" value="Genomic_DNA"/>
</dbReference>
<evidence type="ECO:0000256" key="1">
    <source>
        <dbReference type="ARBA" id="ARBA00001974"/>
    </source>
</evidence>
<evidence type="ECO:0000256" key="3">
    <source>
        <dbReference type="ARBA" id="ARBA00005349"/>
    </source>
</evidence>
<dbReference type="SUPFAM" id="SSF51905">
    <property type="entry name" value="FAD/NAD(P)-binding domain"/>
    <property type="match status" value="1"/>
</dbReference>
<dbReference type="PROSITE" id="PS01304">
    <property type="entry name" value="UBIH"/>
    <property type="match status" value="1"/>
</dbReference>
<dbReference type="InterPro" id="IPR018168">
    <property type="entry name" value="Ubi_Hdrlase_CS"/>
</dbReference>
<comment type="cofactor">
    <cofactor evidence="1">
        <name>FAD</name>
        <dbReference type="ChEBI" id="CHEBI:57692"/>
    </cofactor>
</comment>
<sequence>MTRRERTEVLVVGGAVVGAAIALALAQDGFEVMLAEARPPPPWRLEAPDLRVYALAPDNAAFLDALGVWAAIREARAQPYRSMRVWDAGGGAPLVFEADAVGRPQLGWIVEHALLVDRLWAALPAAGVRVASPASLQSLAQDESQIEARFVDAQDPLAVRARLLVAADGGASRARELAGIGISARDYGQRGLVAFVDSEGPHRATCLQRFLPGGPLAFLPFAHAGGRRHSIVWSLPEAEAQRLLAIDDAAFAGELRRASDDALGALTLASPRVAFPLRRQLARRYRDRRLLLAGDAAHVVHPLAGQGVNLGLRDAATLRETLRRARQRGGDPAASSLLDRWARTRRSENAAAAYTFETINRVFSNDDLALTLLRGPLMGLGARVPMVPAALARAAMGL</sequence>
<gene>
    <name evidence="9" type="primary">visC</name>
    <name evidence="9" type="ORF">GCM10007167_00440</name>
</gene>
<dbReference type="GO" id="GO:0006744">
    <property type="term" value="P:ubiquinone biosynthetic process"/>
    <property type="evidence" value="ECO:0007669"/>
    <property type="project" value="InterPro"/>
</dbReference>